<comment type="similarity">
    <text evidence="8 9">Belongs to the MurJ/MviN family.</text>
</comment>
<keyword evidence="8 9" id="KW-0813">Transport</keyword>
<sequence>MSELLKHSFFFAFATMLSRFLGLFRDAAFAHYFGRSGEYDAYLIAILLPFYLRRIFAEGALSSAFIPLFTRKKGDEAQKFFSTTFWATLIATVILYIPILLFSDGIAYIMGTGLSDSLLTLTSNLMKITYPFIIFISLWAVISGVLNTKNIFFIPAIAPALTNILTIIFIFTSSYFFPKILGPTIGFTIGGLAQFLFVWCFLKKTGFKITFDFEKKYINEILNLFGPALLGVAISTFNTVIDTNIATWTGKGGVSTIQYALRLYQLPLGIFGVSIANALLPKLSYAREMKNENDYSKYLRESVILILFFSIPSTFGLIFLSNQIISLIYEHGNFTSADTFITAKTLVFYSIGLPFYSLHGIFVRTYHSDLNTKAPTLISSIMLGINIILDILLAIKFGIYGIALATSISGIVGMFLSSYRSFKYFKIEDLIEILKIIIASLIMSLSLIYSTLIFNSNFGTIIQIFIGIFVFFISCTFLKVKYLNKALKIIKLKK</sequence>
<evidence type="ECO:0000313" key="11">
    <source>
        <dbReference type="Proteomes" id="UP000245921"/>
    </source>
</evidence>
<dbReference type="GO" id="GO:0034204">
    <property type="term" value="P:lipid translocation"/>
    <property type="evidence" value="ECO:0007669"/>
    <property type="project" value="TreeGrafter"/>
</dbReference>
<keyword evidence="8 9" id="KW-0961">Cell wall biogenesis/degradation</keyword>
<dbReference type="InterPro" id="IPR004268">
    <property type="entry name" value="MurJ"/>
</dbReference>
<keyword evidence="2 8" id="KW-1003">Cell membrane</keyword>
<dbReference type="Proteomes" id="UP000245921">
    <property type="component" value="Unassembled WGS sequence"/>
</dbReference>
<feature type="transmembrane region" description="Helical" evidence="8">
    <location>
        <begin position="42"/>
        <end position="68"/>
    </location>
</feature>
<evidence type="ECO:0000256" key="9">
    <source>
        <dbReference type="PIRNR" id="PIRNR002869"/>
    </source>
</evidence>
<dbReference type="GO" id="GO:0071555">
    <property type="term" value="P:cell wall organization"/>
    <property type="evidence" value="ECO:0007669"/>
    <property type="project" value="UniProtKB-UniRule"/>
</dbReference>
<dbReference type="GO" id="GO:0015648">
    <property type="term" value="F:lipid-linked peptidoglycan transporter activity"/>
    <property type="evidence" value="ECO:0007669"/>
    <property type="project" value="UniProtKB-UniRule"/>
</dbReference>
<feature type="transmembrane region" description="Helical" evidence="8">
    <location>
        <begin position="153"/>
        <end position="177"/>
    </location>
</feature>
<dbReference type="CDD" id="cd13123">
    <property type="entry name" value="MATE_MurJ_like"/>
    <property type="match status" value="1"/>
</dbReference>
<dbReference type="GO" id="GO:0009252">
    <property type="term" value="P:peptidoglycan biosynthetic process"/>
    <property type="evidence" value="ECO:0007669"/>
    <property type="project" value="UniProtKB-UniRule"/>
</dbReference>
<evidence type="ECO:0000313" key="10">
    <source>
        <dbReference type="EMBL" id="PWJ95833.1"/>
    </source>
</evidence>
<evidence type="ECO:0000256" key="4">
    <source>
        <dbReference type="ARBA" id="ARBA00022960"/>
    </source>
</evidence>
<dbReference type="PANTHER" id="PTHR47019:SF1">
    <property type="entry name" value="LIPID II FLIPPASE MURJ"/>
    <property type="match status" value="1"/>
</dbReference>
<dbReference type="PIRSF" id="PIRSF002869">
    <property type="entry name" value="MviN"/>
    <property type="match status" value="1"/>
</dbReference>
<comment type="caution">
    <text evidence="10">The sequence shown here is derived from an EMBL/GenBank/DDBJ whole genome shotgun (WGS) entry which is preliminary data.</text>
</comment>
<dbReference type="GO" id="GO:0008360">
    <property type="term" value="P:regulation of cell shape"/>
    <property type="evidence" value="ECO:0007669"/>
    <property type="project" value="UniProtKB-UniRule"/>
</dbReference>
<evidence type="ECO:0000256" key="5">
    <source>
        <dbReference type="ARBA" id="ARBA00022984"/>
    </source>
</evidence>
<organism evidence="10 11">
    <name type="scientific">Oceanotoga teriensis</name>
    <dbReference type="NCBI Taxonomy" id="515440"/>
    <lineage>
        <taxon>Bacteria</taxon>
        <taxon>Thermotogati</taxon>
        <taxon>Thermotogota</taxon>
        <taxon>Thermotogae</taxon>
        <taxon>Petrotogales</taxon>
        <taxon>Petrotogaceae</taxon>
        <taxon>Oceanotoga</taxon>
    </lineage>
</organism>
<comment type="function">
    <text evidence="8 9">Involved in peptidoglycan biosynthesis. Transports lipid-linked peptidoglycan precursors from the inner to the outer leaflet of the cytoplasmic membrane.</text>
</comment>
<dbReference type="AlphaFoldDB" id="A0AA45C874"/>
<comment type="subcellular location">
    <subcellularLocation>
        <location evidence="1 8">Cell membrane</location>
        <topology evidence="1 8">Multi-pass membrane protein</topology>
    </subcellularLocation>
</comment>
<feature type="transmembrane region" description="Helical" evidence="8">
    <location>
        <begin position="460"/>
        <end position="478"/>
    </location>
</feature>
<feature type="transmembrane region" description="Helical" evidence="8">
    <location>
        <begin position="128"/>
        <end position="146"/>
    </location>
</feature>
<evidence type="ECO:0000256" key="1">
    <source>
        <dbReference type="ARBA" id="ARBA00004651"/>
    </source>
</evidence>
<keyword evidence="6 8" id="KW-1133">Transmembrane helix</keyword>
<keyword evidence="5 8" id="KW-0573">Peptidoglycan synthesis</keyword>
<feature type="transmembrane region" description="Helical" evidence="8">
    <location>
        <begin position="399"/>
        <end position="419"/>
    </location>
</feature>
<dbReference type="InterPro" id="IPR051050">
    <property type="entry name" value="Lipid_II_flippase_MurJ/MviN"/>
</dbReference>
<keyword evidence="4 8" id="KW-0133">Cell shape</keyword>
<feature type="transmembrane region" description="Helical" evidence="8">
    <location>
        <begin position="222"/>
        <end position="241"/>
    </location>
</feature>
<proteinExistence type="inferred from homology"/>
<evidence type="ECO:0000256" key="8">
    <source>
        <dbReference type="HAMAP-Rule" id="MF_02078"/>
    </source>
</evidence>
<protein>
    <recommendedName>
        <fullName evidence="8">Probable lipid II flippase MurJ</fullName>
    </recommendedName>
</protein>
<evidence type="ECO:0000256" key="7">
    <source>
        <dbReference type="ARBA" id="ARBA00023136"/>
    </source>
</evidence>
<evidence type="ECO:0000256" key="6">
    <source>
        <dbReference type="ARBA" id="ARBA00022989"/>
    </source>
</evidence>
<feature type="transmembrane region" description="Helical" evidence="8">
    <location>
        <begin position="9"/>
        <end position="30"/>
    </location>
</feature>
<gene>
    <name evidence="8" type="primary">murJ</name>
    <name evidence="10" type="ORF">C7380_10310</name>
</gene>
<keyword evidence="3 8" id="KW-0812">Transmembrane</keyword>
<dbReference type="RefSeq" id="WP_109603954.1">
    <property type="nucleotide sequence ID" value="NZ_JAMHJO010000003.1"/>
</dbReference>
<feature type="transmembrane region" description="Helical" evidence="8">
    <location>
        <begin position="431"/>
        <end position="454"/>
    </location>
</feature>
<dbReference type="Pfam" id="PF03023">
    <property type="entry name" value="MurJ"/>
    <property type="match status" value="1"/>
</dbReference>
<dbReference type="PRINTS" id="PR01806">
    <property type="entry name" value="VIRFACTRMVIN"/>
</dbReference>
<name>A0AA45C874_9BACT</name>
<feature type="transmembrane region" description="Helical" evidence="8">
    <location>
        <begin position="302"/>
        <end position="329"/>
    </location>
</feature>
<keyword evidence="7 8" id="KW-0472">Membrane</keyword>
<accession>A0AA45C874</accession>
<dbReference type="NCBIfam" id="TIGR01695">
    <property type="entry name" value="murJ_mviN"/>
    <property type="match status" value="1"/>
</dbReference>
<dbReference type="GO" id="GO:0005886">
    <property type="term" value="C:plasma membrane"/>
    <property type="evidence" value="ECO:0007669"/>
    <property type="project" value="UniProtKB-SubCell"/>
</dbReference>
<dbReference type="EMBL" id="QGGI01000003">
    <property type="protein sequence ID" value="PWJ95833.1"/>
    <property type="molecule type" value="Genomic_DNA"/>
</dbReference>
<comment type="pathway">
    <text evidence="8">Cell wall biogenesis; peptidoglycan biosynthesis.</text>
</comment>
<feature type="transmembrane region" description="Helical" evidence="8">
    <location>
        <begin position="341"/>
        <end position="362"/>
    </location>
</feature>
<feature type="transmembrane region" description="Helical" evidence="8">
    <location>
        <begin position="80"/>
        <end position="108"/>
    </location>
</feature>
<dbReference type="PANTHER" id="PTHR47019">
    <property type="entry name" value="LIPID II FLIPPASE MURJ"/>
    <property type="match status" value="1"/>
</dbReference>
<feature type="transmembrane region" description="Helical" evidence="8">
    <location>
        <begin position="374"/>
        <end position="393"/>
    </location>
</feature>
<evidence type="ECO:0000256" key="3">
    <source>
        <dbReference type="ARBA" id="ARBA00022692"/>
    </source>
</evidence>
<dbReference type="HAMAP" id="MF_02078">
    <property type="entry name" value="MurJ_MviN"/>
    <property type="match status" value="1"/>
</dbReference>
<keyword evidence="11" id="KW-1185">Reference proteome</keyword>
<evidence type="ECO:0000256" key="2">
    <source>
        <dbReference type="ARBA" id="ARBA00022475"/>
    </source>
</evidence>
<feature type="transmembrane region" description="Helical" evidence="8">
    <location>
        <begin position="261"/>
        <end position="281"/>
    </location>
</feature>
<feature type="transmembrane region" description="Helical" evidence="8">
    <location>
        <begin position="183"/>
        <end position="202"/>
    </location>
</feature>
<reference evidence="10 11" key="1">
    <citation type="submission" date="2018-05" db="EMBL/GenBank/DDBJ databases">
        <title>Genomic Encyclopedia of Type Strains, Phase IV (KMG-IV): sequencing the most valuable type-strain genomes for metagenomic binning, comparative biology and taxonomic classification.</title>
        <authorList>
            <person name="Goeker M."/>
        </authorList>
    </citation>
    <scope>NUCLEOTIDE SEQUENCE [LARGE SCALE GENOMIC DNA]</scope>
    <source>
        <strain evidence="10 11">DSM 24906</strain>
    </source>
</reference>